<name>A0ABX2IUJ2_9RHOB</name>
<comment type="similarity">
    <text evidence="7">Belongs to the MraZ family.</text>
</comment>
<evidence type="ECO:0000256" key="2">
    <source>
        <dbReference type="ARBA" id="ARBA00022490"/>
    </source>
</evidence>
<dbReference type="InterPro" id="IPR007159">
    <property type="entry name" value="SpoVT-AbrB_dom"/>
</dbReference>
<accession>A0ABX2IUJ2</accession>
<dbReference type="InterPro" id="IPR035642">
    <property type="entry name" value="MraZ_N"/>
</dbReference>
<dbReference type="SUPFAM" id="SSF89447">
    <property type="entry name" value="AbrB/MazE/MraZ-like"/>
    <property type="match status" value="1"/>
</dbReference>
<feature type="domain" description="SpoVT-AbrB" evidence="8">
    <location>
        <begin position="8"/>
        <end position="51"/>
    </location>
</feature>
<dbReference type="CDD" id="cd16321">
    <property type="entry name" value="MraZ_C"/>
    <property type="match status" value="1"/>
</dbReference>
<feature type="domain" description="SpoVT-AbrB" evidence="8">
    <location>
        <begin position="92"/>
        <end position="135"/>
    </location>
</feature>
<comment type="caution">
    <text evidence="9">The sequence shown here is derived from an EMBL/GenBank/DDBJ whole genome shotgun (WGS) entry which is preliminary data.</text>
</comment>
<proteinExistence type="inferred from homology"/>
<reference evidence="9 10" key="1">
    <citation type="submission" date="2020-06" db="EMBL/GenBank/DDBJ databases">
        <title>Sulfitobacter algicola sp. nov., isolated from green algae.</title>
        <authorList>
            <person name="Wang C."/>
        </authorList>
    </citation>
    <scope>NUCLEOTIDE SEQUENCE [LARGE SCALE GENOMIC DNA]</scope>
    <source>
        <strain evidence="9 10">1151</strain>
    </source>
</reference>
<comment type="subcellular location">
    <subcellularLocation>
        <location evidence="7">Cytoplasm</location>
        <location evidence="7">Nucleoid</location>
    </subcellularLocation>
</comment>
<dbReference type="InterPro" id="IPR038619">
    <property type="entry name" value="MraZ_sf"/>
</dbReference>
<dbReference type="InterPro" id="IPR003444">
    <property type="entry name" value="MraZ"/>
</dbReference>
<evidence type="ECO:0000256" key="5">
    <source>
        <dbReference type="ARBA" id="ARBA00023125"/>
    </source>
</evidence>
<dbReference type="HAMAP" id="MF_01008">
    <property type="entry name" value="MraZ"/>
    <property type="match status" value="1"/>
</dbReference>
<dbReference type="Proteomes" id="UP000777935">
    <property type="component" value="Unassembled WGS sequence"/>
</dbReference>
<sequence length="167" mass="19481">MVRRFRGESHHKVDSKGRVSIPALFRRVLQTGDPEWVEGRQPQLVIVYGDHRKKRLDCYTMEAFYEIEDEIMSLPRGSMERKILTQTMLGPSLTIEIDRDGRLVLPIKQREKIGLTSEAFFISAGDHFQIWNPDTYEAEEKVDTEAWLDEQSDDFDPLILLDQKRGD</sequence>
<evidence type="ECO:0000256" key="7">
    <source>
        <dbReference type="HAMAP-Rule" id="MF_01008"/>
    </source>
</evidence>
<comment type="subunit">
    <text evidence="7">Forms oligomers.</text>
</comment>
<evidence type="ECO:0000313" key="10">
    <source>
        <dbReference type="Proteomes" id="UP000777935"/>
    </source>
</evidence>
<dbReference type="NCBIfam" id="NF001476">
    <property type="entry name" value="PRK00326.2-2"/>
    <property type="match status" value="1"/>
</dbReference>
<dbReference type="Gene3D" id="3.40.1550.20">
    <property type="entry name" value="Transcriptional regulator MraZ domain"/>
    <property type="match status" value="1"/>
</dbReference>
<evidence type="ECO:0000256" key="1">
    <source>
        <dbReference type="ARBA" id="ARBA00013860"/>
    </source>
</evidence>
<keyword evidence="3" id="KW-0677">Repeat</keyword>
<dbReference type="CDD" id="cd16320">
    <property type="entry name" value="MraZ_N"/>
    <property type="match status" value="1"/>
</dbReference>
<dbReference type="InterPro" id="IPR020603">
    <property type="entry name" value="MraZ_dom"/>
</dbReference>
<dbReference type="RefSeq" id="WP_174137022.1">
    <property type="nucleotide sequence ID" value="NZ_JABUFE010000003.1"/>
</dbReference>
<gene>
    <name evidence="7 9" type="primary">mraZ</name>
    <name evidence="9" type="ORF">HRQ87_07925</name>
</gene>
<evidence type="ECO:0000256" key="3">
    <source>
        <dbReference type="ARBA" id="ARBA00022737"/>
    </source>
</evidence>
<keyword evidence="6 7" id="KW-0804">Transcription</keyword>
<dbReference type="EMBL" id="JABUFE010000003">
    <property type="protein sequence ID" value="NSX54730.1"/>
    <property type="molecule type" value="Genomic_DNA"/>
</dbReference>
<dbReference type="InterPro" id="IPR035644">
    <property type="entry name" value="MraZ_C"/>
</dbReference>
<evidence type="ECO:0000256" key="4">
    <source>
        <dbReference type="ARBA" id="ARBA00023015"/>
    </source>
</evidence>
<dbReference type="Pfam" id="PF02381">
    <property type="entry name" value="MraZ"/>
    <property type="match status" value="1"/>
</dbReference>
<evidence type="ECO:0000256" key="6">
    <source>
        <dbReference type="ARBA" id="ARBA00023163"/>
    </source>
</evidence>
<evidence type="ECO:0000259" key="8">
    <source>
        <dbReference type="PROSITE" id="PS51740"/>
    </source>
</evidence>
<keyword evidence="4 7" id="KW-0805">Transcription regulation</keyword>
<evidence type="ECO:0000313" key="9">
    <source>
        <dbReference type="EMBL" id="NSX54730.1"/>
    </source>
</evidence>
<keyword evidence="5 7" id="KW-0238">DNA-binding</keyword>
<protein>
    <recommendedName>
        <fullName evidence="1 7">Transcriptional regulator MraZ</fullName>
    </recommendedName>
</protein>
<dbReference type="InterPro" id="IPR037914">
    <property type="entry name" value="SpoVT-AbrB_sf"/>
</dbReference>
<keyword evidence="2 7" id="KW-0963">Cytoplasm</keyword>
<dbReference type="PROSITE" id="PS51740">
    <property type="entry name" value="SPOVT_ABRB"/>
    <property type="match status" value="2"/>
</dbReference>
<dbReference type="PANTHER" id="PTHR34701:SF1">
    <property type="entry name" value="TRANSCRIPTIONAL REGULATOR MRAZ"/>
    <property type="match status" value="1"/>
</dbReference>
<dbReference type="PANTHER" id="PTHR34701">
    <property type="entry name" value="TRANSCRIPTIONAL REGULATOR MRAZ"/>
    <property type="match status" value="1"/>
</dbReference>
<organism evidence="9 10">
    <name type="scientific">Parasulfitobacter algicola</name>
    <dbReference type="NCBI Taxonomy" id="2614809"/>
    <lineage>
        <taxon>Bacteria</taxon>
        <taxon>Pseudomonadati</taxon>
        <taxon>Pseudomonadota</taxon>
        <taxon>Alphaproteobacteria</taxon>
        <taxon>Rhodobacterales</taxon>
        <taxon>Roseobacteraceae</taxon>
        <taxon>Parasulfitobacter</taxon>
    </lineage>
</organism>
<keyword evidence="10" id="KW-1185">Reference proteome</keyword>